<accession>A0A4P2VKZ3</accession>
<dbReference type="FunFam" id="3.20.20.10:FF:000018">
    <property type="entry name" value="Pyridoxal phosphate homeostasis protein"/>
    <property type="match status" value="1"/>
</dbReference>
<evidence type="ECO:0000256" key="1">
    <source>
        <dbReference type="ARBA" id="ARBA00022898"/>
    </source>
</evidence>
<sequence>MENDIEKNIKEIQDKIKYFAQKYKRNPNDIQLVAVSKHHTIESIKAAYKCGIENFGENYIQEWQEKSQALSNLPNLKWHLIGHIQSNKAKSINSQINCIHSLDKLNLAKEIEKKSPIDKRIKVLIQMQIDKTDQNKSGIPFENAKELCGMLAQSQKMDFSGFMGIGPEEDDKSRLSDLYAEFAKNAEYLWNSFSNRPKDKYILSLGMSSDYEIAIEHGSTLLRIGTAIFGKRK</sequence>
<protein>
    <recommendedName>
        <fullName evidence="2">Pyridoxal phosphate homeostasis protein</fullName>
        <shortName evidence="2">PLP homeostasis protein</shortName>
    </recommendedName>
</protein>
<dbReference type="PANTHER" id="PTHR10146:SF14">
    <property type="entry name" value="PYRIDOXAL PHOSPHATE HOMEOSTASIS PROTEIN"/>
    <property type="match status" value="1"/>
</dbReference>
<dbReference type="OrthoDB" id="5291450at2"/>
<gene>
    <name evidence="6" type="ORF">JCM31447_17510</name>
</gene>
<evidence type="ECO:0000256" key="3">
    <source>
        <dbReference type="PIRSR" id="PIRSR004848-1"/>
    </source>
</evidence>
<keyword evidence="7" id="KW-1185">Reference proteome</keyword>
<dbReference type="InterPro" id="IPR011078">
    <property type="entry name" value="PyrdxlP_homeostasis"/>
</dbReference>
<dbReference type="InterPro" id="IPR001608">
    <property type="entry name" value="Ala_racemase_N"/>
</dbReference>
<feature type="domain" description="Alanine racemase N-terminal" evidence="5">
    <location>
        <begin position="12"/>
        <end position="231"/>
    </location>
</feature>
<dbReference type="PANTHER" id="PTHR10146">
    <property type="entry name" value="PROLINE SYNTHETASE CO-TRANSCRIBED BACTERIAL HOMOLOG PROTEIN"/>
    <property type="match status" value="1"/>
</dbReference>
<proteinExistence type="inferred from homology"/>
<dbReference type="HAMAP" id="MF_02087">
    <property type="entry name" value="PLP_homeostasis"/>
    <property type="match status" value="1"/>
</dbReference>
<comment type="similarity">
    <text evidence="2 4">Belongs to the pyridoxal phosphate-binding protein YggS/PROSC family.</text>
</comment>
<dbReference type="PIRSF" id="PIRSF004848">
    <property type="entry name" value="YBL036c_PLPDEIII"/>
    <property type="match status" value="1"/>
</dbReference>
<evidence type="ECO:0000313" key="6">
    <source>
        <dbReference type="EMBL" id="BBH53308.1"/>
    </source>
</evidence>
<evidence type="ECO:0000256" key="2">
    <source>
        <dbReference type="HAMAP-Rule" id="MF_02087"/>
    </source>
</evidence>
<dbReference type="Pfam" id="PF01168">
    <property type="entry name" value="Ala_racemase_N"/>
    <property type="match status" value="1"/>
</dbReference>
<dbReference type="EMBL" id="AP019368">
    <property type="protein sequence ID" value="BBH53308.1"/>
    <property type="molecule type" value="Genomic_DNA"/>
</dbReference>
<keyword evidence="1 2" id="KW-0663">Pyridoxal phosphate</keyword>
<dbReference type="SUPFAM" id="SSF51419">
    <property type="entry name" value="PLP-binding barrel"/>
    <property type="match status" value="1"/>
</dbReference>
<evidence type="ECO:0000313" key="7">
    <source>
        <dbReference type="Proteomes" id="UP000291236"/>
    </source>
</evidence>
<comment type="cofactor">
    <cofactor evidence="3">
        <name>pyridoxal 5'-phosphate</name>
        <dbReference type="ChEBI" id="CHEBI:597326"/>
    </cofactor>
</comment>
<name>A0A4P2VKZ3_FLUSA</name>
<dbReference type="CDD" id="cd00635">
    <property type="entry name" value="PLPDE_III_YBL036c_like"/>
    <property type="match status" value="1"/>
</dbReference>
<evidence type="ECO:0000256" key="4">
    <source>
        <dbReference type="RuleBase" id="RU004514"/>
    </source>
</evidence>
<dbReference type="Gene3D" id="3.20.20.10">
    <property type="entry name" value="Alanine racemase"/>
    <property type="match status" value="1"/>
</dbReference>
<evidence type="ECO:0000259" key="5">
    <source>
        <dbReference type="Pfam" id="PF01168"/>
    </source>
</evidence>
<feature type="modified residue" description="N6-(pyridoxal phosphate)lysine" evidence="2 3">
    <location>
        <position position="37"/>
    </location>
</feature>
<dbReference type="NCBIfam" id="TIGR00044">
    <property type="entry name" value="YggS family pyridoxal phosphate-dependent enzyme"/>
    <property type="match status" value="1"/>
</dbReference>
<dbReference type="GO" id="GO:0030170">
    <property type="term" value="F:pyridoxal phosphate binding"/>
    <property type="evidence" value="ECO:0007669"/>
    <property type="project" value="UniProtKB-UniRule"/>
</dbReference>
<comment type="function">
    <text evidence="2">Pyridoxal 5'-phosphate (PLP)-binding protein, which is involved in PLP homeostasis.</text>
</comment>
<dbReference type="AlphaFoldDB" id="A0A4P2VKZ3"/>
<dbReference type="KEGG" id="sbf:JCM31447_17510"/>
<reference evidence="6 7" key="1">
    <citation type="submission" date="2018-12" db="EMBL/GenBank/DDBJ databases">
        <title>Rubrispira sanarue gen. nov., sp., nov., a member of the order Silvanigrellales, isolated from a brackish lake in Hamamatsu Japan.</title>
        <authorList>
            <person name="Maejima Y."/>
            <person name="Iino T."/>
            <person name="Muraguchi Y."/>
            <person name="Fukuda K."/>
            <person name="Nojiri H."/>
            <person name="Ohkuma M."/>
            <person name="Moriuchi R."/>
            <person name="Dohra H."/>
            <person name="Kimbara K."/>
            <person name="Shintani M."/>
        </authorList>
    </citation>
    <scope>NUCLEOTIDE SEQUENCE [LARGE SCALE GENOMIC DNA]</scope>
    <source>
        <strain evidence="6 7">RF1110005</strain>
    </source>
</reference>
<dbReference type="InterPro" id="IPR029066">
    <property type="entry name" value="PLP-binding_barrel"/>
</dbReference>
<dbReference type="RefSeq" id="WP_130608889.1">
    <property type="nucleotide sequence ID" value="NZ_AP019368.1"/>
</dbReference>
<organism evidence="6 7">
    <name type="scientific">Fluviispira sanaruensis</name>
    <dbReference type="NCBI Taxonomy" id="2493639"/>
    <lineage>
        <taxon>Bacteria</taxon>
        <taxon>Pseudomonadati</taxon>
        <taxon>Bdellovibrionota</taxon>
        <taxon>Oligoflexia</taxon>
        <taxon>Silvanigrellales</taxon>
        <taxon>Silvanigrellaceae</taxon>
        <taxon>Fluviispira</taxon>
    </lineage>
</organism>
<dbReference type="Proteomes" id="UP000291236">
    <property type="component" value="Chromosome"/>
</dbReference>